<dbReference type="OrthoDB" id="415315at2759"/>
<sequence length="721" mass="78047">MAFKTFDMEKEPETQGFSDASYDVVVAVNVLHVSADIKTSLSNVRRLLKPGGFLVTAELTSTDLLFSGMTVGTLPGWWIGAETGRPWGPLFTLGHPDISASLPMSVFVAQAVDDRVSLLRSPLSVKVHPAGIRTDVLAIIGGMTWPVYKLSQEIYESMGSRFQSKRLFNTVEDFAKSDLAKMTEGSRGVTILSLADLDRPYLEDLTAEKLDSLKTCTNAGVLIWVTCGSRDDQPYSSMMTGIARTIRTESPGLNILMHDLDLTVQNGIHSSTAADLSATVLRQVALANWGTDSMLWSLEPDIYIQNGRQLFSRIVPDREKNDRYNSQRRNILTPANLSNGNVELAGVGHGNEQSIELRPVSRLALIHSATATRTLRSTHFLLQSVAVGAGGFVRVCAGVDLATQKHVLALPDSSQSIVQVPRDICIPVPTHVIPSQLVIAGAQLIADRLLSLTSRGSTLIINEPDLIVQTAIRKKASTKNIQVVCVTSSTTNSQINPCVYLDPSSPVHVVQSLVGNCSVFVHFSRGAASDTVLDLIVANLSSSCLEITEEMLVSHKVDTLSSLGDVANVLEESFSDDTLDLPSVEVFDLADVTSHKAIGETLAVVDWANSQSALAMVQSIDSQPIFRSDRSYLFVGMAGELGQSLAGWMVAHAARFIVLTSRRPTVNARFVDDMSTRYEAVVKMLPLDITSPESLQSVLASIKSIVCGLSDQSCWTQSSTE</sequence>
<dbReference type="InterPro" id="IPR013217">
    <property type="entry name" value="Methyltransf_12"/>
</dbReference>
<evidence type="ECO:0000313" key="6">
    <source>
        <dbReference type="EMBL" id="CAG8352579.1"/>
    </source>
</evidence>
<feature type="domain" description="Methyltransferase type 12" evidence="4">
    <location>
        <begin position="13"/>
        <end position="54"/>
    </location>
</feature>
<feature type="domain" description="Ketoreductase (KR)" evidence="5">
    <location>
        <begin position="631"/>
        <end position="703"/>
    </location>
</feature>
<keyword evidence="3" id="KW-0808">Transferase</keyword>
<accession>A0A9W4IVA4</accession>
<evidence type="ECO:0000256" key="2">
    <source>
        <dbReference type="ARBA" id="ARBA00022553"/>
    </source>
</evidence>
<dbReference type="EMBL" id="CAJVPG010000111">
    <property type="protein sequence ID" value="CAG8352579.1"/>
    <property type="molecule type" value="Genomic_DNA"/>
</dbReference>
<name>A0A9W4IVA4_9EURO</name>
<dbReference type="PANTHER" id="PTHR43775:SF20">
    <property type="entry name" value="HYBRID PKS-NRPS SYNTHETASE APDA"/>
    <property type="match status" value="1"/>
</dbReference>
<dbReference type="PANTHER" id="PTHR43775">
    <property type="entry name" value="FATTY ACID SYNTHASE"/>
    <property type="match status" value="1"/>
</dbReference>
<dbReference type="GO" id="GO:0044550">
    <property type="term" value="P:secondary metabolite biosynthetic process"/>
    <property type="evidence" value="ECO:0007669"/>
    <property type="project" value="TreeGrafter"/>
</dbReference>
<dbReference type="InterPro" id="IPR013968">
    <property type="entry name" value="PKS_KR"/>
</dbReference>
<dbReference type="GO" id="GO:0006633">
    <property type="term" value="P:fatty acid biosynthetic process"/>
    <property type="evidence" value="ECO:0007669"/>
    <property type="project" value="TreeGrafter"/>
</dbReference>
<dbReference type="InterPro" id="IPR036291">
    <property type="entry name" value="NAD(P)-bd_dom_sf"/>
</dbReference>
<dbReference type="InterPro" id="IPR050091">
    <property type="entry name" value="PKS_NRPS_Biosynth_Enz"/>
</dbReference>
<dbReference type="SUPFAM" id="SSF53335">
    <property type="entry name" value="S-adenosyl-L-methionine-dependent methyltransferases"/>
    <property type="match status" value="1"/>
</dbReference>
<gene>
    <name evidence="6" type="ORF">PSALAMII_LOCUS3233</name>
</gene>
<evidence type="ECO:0000256" key="3">
    <source>
        <dbReference type="ARBA" id="ARBA00022679"/>
    </source>
</evidence>
<evidence type="ECO:0000256" key="1">
    <source>
        <dbReference type="ARBA" id="ARBA00022450"/>
    </source>
</evidence>
<keyword evidence="7" id="KW-1185">Reference proteome</keyword>
<keyword evidence="2" id="KW-0597">Phosphoprotein</keyword>
<evidence type="ECO:0000259" key="5">
    <source>
        <dbReference type="Pfam" id="PF08659"/>
    </source>
</evidence>
<dbReference type="Pfam" id="PF08242">
    <property type="entry name" value="Methyltransf_12"/>
    <property type="match status" value="1"/>
</dbReference>
<dbReference type="Gene3D" id="3.40.50.720">
    <property type="entry name" value="NAD(P)-binding Rossmann-like Domain"/>
    <property type="match status" value="1"/>
</dbReference>
<reference evidence="6" key="1">
    <citation type="submission" date="2021-07" db="EMBL/GenBank/DDBJ databases">
        <authorList>
            <person name="Branca A.L. A."/>
        </authorList>
    </citation>
    <scope>NUCLEOTIDE SEQUENCE</scope>
</reference>
<dbReference type="GO" id="GO:0004312">
    <property type="term" value="F:fatty acid synthase activity"/>
    <property type="evidence" value="ECO:0007669"/>
    <property type="project" value="TreeGrafter"/>
</dbReference>
<dbReference type="SUPFAM" id="SSF51735">
    <property type="entry name" value="NAD(P)-binding Rossmann-fold domains"/>
    <property type="match status" value="1"/>
</dbReference>
<dbReference type="Gene3D" id="3.40.50.150">
    <property type="entry name" value="Vaccinia Virus protein VP39"/>
    <property type="match status" value="1"/>
</dbReference>
<proteinExistence type="predicted"/>
<organism evidence="6 7">
    <name type="scientific">Penicillium salamii</name>
    <dbReference type="NCBI Taxonomy" id="1612424"/>
    <lineage>
        <taxon>Eukaryota</taxon>
        <taxon>Fungi</taxon>
        <taxon>Dikarya</taxon>
        <taxon>Ascomycota</taxon>
        <taxon>Pezizomycotina</taxon>
        <taxon>Eurotiomycetes</taxon>
        <taxon>Eurotiomycetidae</taxon>
        <taxon>Eurotiales</taxon>
        <taxon>Aspergillaceae</taxon>
        <taxon>Penicillium</taxon>
    </lineage>
</organism>
<dbReference type="AlphaFoldDB" id="A0A9W4IVA4"/>
<dbReference type="InterPro" id="IPR029063">
    <property type="entry name" value="SAM-dependent_MTases_sf"/>
</dbReference>
<protein>
    <submittedName>
        <fullName evidence="6">Uncharacterized protein</fullName>
    </submittedName>
</protein>
<dbReference type="Proteomes" id="UP001152649">
    <property type="component" value="Unassembled WGS sequence"/>
</dbReference>
<keyword evidence="1" id="KW-0596">Phosphopantetheine</keyword>
<dbReference type="Pfam" id="PF08659">
    <property type="entry name" value="KR"/>
    <property type="match status" value="1"/>
</dbReference>
<evidence type="ECO:0000259" key="4">
    <source>
        <dbReference type="Pfam" id="PF08242"/>
    </source>
</evidence>
<comment type="caution">
    <text evidence="6">The sequence shown here is derived from an EMBL/GenBank/DDBJ whole genome shotgun (WGS) entry which is preliminary data.</text>
</comment>
<evidence type="ECO:0000313" key="7">
    <source>
        <dbReference type="Proteomes" id="UP001152649"/>
    </source>
</evidence>